<evidence type="ECO:0000313" key="3">
    <source>
        <dbReference type="Proteomes" id="UP000254621"/>
    </source>
</evidence>
<reference evidence="2 3" key="1">
    <citation type="submission" date="2018-06" db="EMBL/GenBank/DDBJ databases">
        <authorList>
            <consortium name="Pathogen Informatics"/>
            <person name="Doyle S."/>
        </authorList>
    </citation>
    <scope>NUCLEOTIDE SEQUENCE [LARGE SCALE GENOMIC DNA]</scope>
    <source>
        <strain evidence="2 3">NCTC13645</strain>
    </source>
</reference>
<dbReference type="Pfam" id="PF21694">
    <property type="entry name" value="DNA_pol3_delta_C"/>
    <property type="match status" value="1"/>
</dbReference>
<name>A0A380P0K7_WEIVI</name>
<sequence>MISQFRLLIQVKTSKQSEQGLATALKVHPYRVKLAKRLCVASHIKHYLAHFRVIRDGKRTKINTKDPEMLFELFVLRYQNDLNLN</sequence>
<proteinExistence type="predicted"/>
<protein>
    <recommendedName>
        <fullName evidence="1">DNA polymerase III delta subunit-like C-terminal domain-containing protein</fullName>
    </recommendedName>
</protein>
<accession>A0A380P0K7</accession>
<evidence type="ECO:0000259" key="1">
    <source>
        <dbReference type="Pfam" id="PF21694"/>
    </source>
</evidence>
<dbReference type="Gene3D" id="1.20.272.10">
    <property type="match status" value="1"/>
</dbReference>
<dbReference type="Proteomes" id="UP000254621">
    <property type="component" value="Unassembled WGS sequence"/>
</dbReference>
<gene>
    <name evidence="2" type="ORF">NCTC13645_01017</name>
</gene>
<evidence type="ECO:0000313" key="2">
    <source>
        <dbReference type="EMBL" id="SUP58573.1"/>
    </source>
</evidence>
<dbReference type="AlphaFoldDB" id="A0A380P0K7"/>
<dbReference type="EMBL" id="UHIV01000002">
    <property type="protein sequence ID" value="SUP58573.1"/>
    <property type="molecule type" value="Genomic_DNA"/>
</dbReference>
<dbReference type="InterPro" id="IPR048466">
    <property type="entry name" value="DNA_pol3_delta-like_C"/>
</dbReference>
<organism evidence="2 3">
    <name type="scientific">Weissella viridescens</name>
    <name type="common">Lactobacillus viridescens</name>
    <dbReference type="NCBI Taxonomy" id="1629"/>
    <lineage>
        <taxon>Bacteria</taxon>
        <taxon>Bacillati</taxon>
        <taxon>Bacillota</taxon>
        <taxon>Bacilli</taxon>
        <taxon>Lactobacillales</taxon>
        <taxon>Lactobacillaceae</taxon>
        <taxon>Weissella</taxon>
    </lineage>
</organism>
<feature type="domain" description="DNA polymerase III delta subunit-like C-terminal" evidence="1">
    <location>
        <begin position="1"/>
        <end position="78"/>
    </location>
</feature>